<dbReference type="GO" id="GO:0016485">
    <property type="term" value="P:protein processing"/>
    <property type="evidence" value="ECO:0007669"/>
    <property type="project" value="TreeGrafter"/>
</dbReference>
<keyword evidence="2" id="KW-0378">Hydrolase</keyword>
<evidence type="ECO:0000313" key="7">
    <source>
        <dbReference type="Proteomes" id="UP001163046"/>
    </source>
</evidence>
<dbReference type="GO" id="GO:0000139">
    <property type="term" value="C:Golgi membrane"/>
    <property type="evidence" value="ECO:0007669"/>
    <property type="project" value="TreeGrafter"/>
</dbReference>
<accession>A0A9W9YSK6</accession>
<dbReference type="PANTHER" id="PTHR42884:SF14">
    <property type="entry name" value="NEUROENDOCRINE CONVERTASE 1"/>
    <property type="match status" value="1"/>
</dbReference>
<dbReference type="Pfam" id="PF00082">
    <property type="entry name" value="Peptidase_S8"/>
    <property type="match status" value="1"/>
</dbReference>
<evidence type="ECO:0000256" key="4">
    <source>
        <dbReference type="PROSITE-ProRule" id="PRU01240"/>
    </source>
</evidence>
<evidence type="ECO:0000256" key="1">
    <source>
        <dbReference type="ARBA" id="ARBA00022670"/>
    </source>
</evidence>
<comment type="caution">
    <text evidence="6">The sequence shown here is derived from an EMBL/GenBank/DDBJ whole genome shotgun (WGS) entry which is preliminary data.</text>
</comment>
<protein>
    <submittedName>
        <fullName evidence="6">Proprotein convertase subtilisin kexin type</fullName>
    </submittedName>
</protein>
<dbReference type="Gene3D" id="3.40.50.200">
    <property type="entry name" value="Peptidase S8/S53 domain"/>
    <property type="match status" value="1"/>
</dbReference>
<sequence length="107" mass="11542">MQITADNKTGCVNNFGQTSAATAMASGLIALTLEANPSLTWRDVQHVIVNSARRVPVDKEDSKGHWVRNKAGLYVSKFYGFGLMDAGKMVSLAKDWKPVPPTGGMCD</sequence>
<dbReference type="GO" id="GO:0004252">
    <property type="term" value="F:serine-type endopeptidase activity"/>
    <property type="evidence" value="ECO:0007669"/>
    <property type="project" value="InterPro"/>
</dbReference>
<dbReference type="Proteomes" id="UP001163046">
    <property type="component" value="Unassembled WGS sequence"/>
</dbReference>
<dbReference type="PANTHER" id="PTHR42884">
    <property type="entry name" value="PROPROTEIN CONVERTASE SUBTILISIN/KEXIN-RELATED"/>
    <property type="match status" value="1"/>
</dbReference>
<proteinExistence type="inferred from homology"/>
<evidence type="ECO:0000256" key="3">
    <source>
        <dbReference type="ARBA" id="ARBA00022825"/>
    </source>
</evidence>
<keyword evidence="7" id="KW-1185">Reference proteome</keyword>
<comment type="similarity">
    <text evidence="4">Belongs to the peptidase S8 family.</text>
</comment>
<dbReference type="PROSITE" id="PS51892">
    <property type="entry name" value="SUBTILASE"/>
    <property type="match status" value="1"/>
</dbReference>
<dbReference type="SUPFAM" id="SSF52743">
    <property type="entry name" value="Subtilisin-like"/>
    <property type="match status" value="1"/>
</dbReference>
<evidence type="ECO:0000313" key="6">
    <source>
        <dbReference type="EMBL" id="KAJ7361878.1"/>
    </source>
</evidence>
<evidence type="ECO:0000259" key="5">
    <source>
        <dbReference type="Pfam" id="PF00082"/>
    </source>
</evidence>
<keyword evidence="1" id="KW-0645">Protease</keyword>
<dbReference type="EMBL" id="MU827308">
    <property type="protein sequence ID" value="KAJ7361878.1"/>
    <property type="molecule type" value="Genomic_DNA"/>
</dbReference>
<name>A0A9W9YSK6_9CNID</name>
<organism evidence="6 7">
    <name type="scientific">Desmophyllum pertusum</name>
    <dbReference type="NCBI Taxonomy" id="174260"/>
    <lineage>
        <taxon>Eukaryota</taxon>
        <taxon>Metazoa</taxon>
        <taxon>Cnidaria</taxon>
        <taxon>Anthozoa</taxon>
        <taxon>Hexacorallia</taxon>
        <taxon>Scleractinia</taxon>
        <taxon>Caryophylliina</taxon>
        <taxon>Caryophylliidae</taxon>
        <taxon>Desmophyllum</taxon>
    </lineage>
</organism>
<dbReference type="InterPro" id="IPR000209">
    <property type="entry name" value="Peptidase_S8/S53_dom"/>
</dbReference>
<dbReference type="InterPro" id="IPR036852">
    <property type="entry name" value="Peptidase_S8/S53_dom_sf"/>
</dbReference>
<dbReference type="AlphaFoldDB" id="A0A9W9YSK6"/>
<gene>
    <name evidence="6" type="primary">PCSK5_1</name>
    <name evidence="6" type="ORF">OS493_014523</name>
</gene>
<comment type="caution">
    <text evidence="4">Lacks conserved residue(s) required for the propagation of feature annotation.</text>
</comment>
<evidence type="ECO:0000256" key="2">
    <source>
        <dbReference type="ARBA" id="ARBA00022801"/>
    </source>
</evidence>
<keyword evidence="3" id="KW-0720">Serine protease</keyword>
<feature type="domain" description="Peptidase S8/S53" evidence="5">
    <location>
        <begin position="4"/>
        <end position="82"/>
    </location>
</feature>
<reference evidence="6" key="1">
    <citation type="submission" date="2023-01" db="EMBL/GenBank/DDBJ databases">
        <title>Genome assembly of the deep-sea coral Lophelia pertusa.</title>
        <authorList>
            <person name="Herrera S."/>
            <person name="Cordes E."/>
        </authorList>
    </citation>
    <scope>NUCLEOTIDE SEQUENCE</scope>
    <source>
        <strain evidence="6">USNM1676648</strain>
        <tissue evidence="6">Polyp</tissue>
    </source>
</reference>
<dbReference type="GO" id="GO:0005802">
    <property type="term" value="C:trans-Golgi network"/>
    <property type="evidence" value="ECO:0007669"/>
    <property type="project" value="TreeGrafter"/>
</dbReference>
<dbReference type="OrthoDB" id="5983242at2759"/>